<reference evidence="1 2" key="2">
    <citation type="journal article" date="2015" name="Stand. Genomic Sci.">
        <title>High quality draft genomic sequence of Flavobacterium enshiense DK69(T) and comparison among Flavobacterium genomes.</title>
        <authorList>
            <person name="Zeng Z."/>
            <person name="Chen C."/>
            <person name="Du H."/>
            <person name="Wang G."/>
            <person name="Li M."/>
        </authorList>
    </citation>
    <scope>NUCLEOTIDE SEQUENCE [LARGE SCALE GENOMIC DNA]</scope>
    <source>
        <strain evidence="1 2">DK69</strain>
    </source>
</reference>
<organism evidence="1 2">
    <name type="scientific">Flavobacterium enshiense DK69</name>
    <dbReference type="NCBI Taxonomy" id="1107311"/>
    <lineage>
        <taxon>Bacteria</taxon>
        <taxon>Pseudomonadati</taxon>
        <taxon>Bacteroidota</taxon>
        <taxon>Flavobacteriia</taxon>
        <taxon>Flavobacteriales</taxon>
        <taxon>Flavobacteriaceae</taxon>
        <taxon>Flavobacterium</taxon>
    </lineage>
</organism>
<comment type="caution">
    <text evidence="1">The sequence shown here is derived from an EMBL/GenBank/DDBJ whole genome shotgun (WGS) entry which is preliminary data.</text>
</comment>
<accession>V6S7Q8</accession>
<name>V6S7Q8_9FLAO</name>
<evidence type="ECO:0000313" key="2">
    <source>
        <dbReference type="Proteomes" id="UP000030149"/>
    </source>
</evidence>
<evidence type="ECO:0000313" key="1">
    <source>
        <dbReference type="EMBL" id="KGO95755.1"/>
    </source>
</evidence>
<dbReference type="PATRIC" id="fig|1107311.3.peg.2904"/>
<gene>
    <name evidence="1" type="ORF">Q767_08675</name>
</gene>
<dbReference type="STRING" id="1107311.Q767_08675"/>
<dbReference type="Proteomes" id="UP000030149">
    <property type="component" value="Unassembled WGS sequence"/>
</dbReference>
<sequence length="61" mass="7089">MERSSEKSGLFLFGTVPAFRFKILIKKKVVPKHNKELPLVAFFIQELLIFFAQSTFRFNPG</sequence>
<protein>
    <submittedName>
        <fullName evidence="1">Uncharacterized protein</fullName>
    </submittedName>
</protein>
<reference evidence="2" key="1">
    <citation type="submission" date="2013-09" db="EMBL/GenBank/DDBJ databases">
        <authorList>
            <person name="Zeng Z."/>
            <person name="Chen C."/>
        </authorList>
    </citation>
    <scope>NUCLEOTIDE SEQUENCE [LARGE SCALE GENOMIC DNA]</scope>
    <source>
        <strain evidence="2">DK69</strain>
    </source>
</reference>
<dbReference type="EMBL" id="JRLZ01000008">
    <property type="protein sequence ID" value="KGO95755.1"/>
    <property type="molecule type" value="Genomic_DNA"/>
</dbReference>
<proteinExistence type="predicted"/>
<dbReference type="AlphaFoldDB" id="V6S7Q8"/>
<keyword evidence="2" id="KW-1185">Reference proteome</keyword>